<feature type="transmembrane region" description="Helical" evidence="1">
    <location>
        <begin position="211"/>
        <end position="231"/>
    </location>
</feature>
<sequence length="235" mass="27493">MIDNLLFIDTEASGLPKKWNAPYSKVNNWPFSVQISWLIYNRNGNLIKQEDHYIKDNDFKISPAAQDIHGITREFLNEHGELRHEVMELLAKDMELYRPLMIGHFMELDFHVLSADFFRSGVENPISNMKMFCTMIATKRLADNTQHKYLRLGDLYQLLFKTPLLHQHNALTDAAATAECYFELIKRGEIDEEYILKQQSLKSYEHPFNRFIGWAVVILILLLLLIILLTYRGTT</sequence>
<dbReference type="GO" id="GO:0003676">
    <property type="term" value="F:nucleic acid binding"/>
    <property type="evidence" value="ECO:0007669"/>
    <property type="project" value="InterPro"/>
</dbReference>
<keyword evidence="1" id="KW-1133">Transmembrane helix</keyword>
<evidence type="ECO:0000313" key="3">
    <source>
        <dbReference type="EMBL" id="MVN21061.1"/>
    </source>
</evidence>
<evidence type="ECO:0000259" key="2">
    <source>
        <dbReference type="SMART" id="SM00479"/>
    </source>
</evidence>
<dbReference type="InterPro" id="IPR013520">
    <property type="entry name" value="Ribonucl_H"/>
</dbReference>
<keyword evidence="4" id="KW-1185">Reference proteome</keyword>
<keyword evidence="3" id="KW-0269">Exonuclease</keyword>
<dbReference type="Pfam" id="PF00929">
    <property type="entry name" value="RNase_T"/>
    <property type="match status" value="1"/>
</dbReference>
<dbReference type="InterPro" id="IPR012337">
    <property type="entry name" value="RNaseH-like_sf"/>
</dbReference>
<dbReference type="GO" id="GO:0006259">
    <property type="term" value="P:DNA metabolic process"/>
    <property type="evidence" value="ECO:0007669"/>
    <property type="project" value="UniProtKB-ARBA"/>
</dbReference>
<evidence type="ECO:0000313" key="4">
    <source>
        <dbReference type="Proteomes" id="UP000462014"/>
    </source>
</evidence>
<keyword evidence="1" id="KW-0812">Transmembrane</keyword>
<gene>
    <name evidence="3" type="ORF">GO621_05880</name>
</gene>
<feature type="domain" description="Exonuclease" evidence="2">
    <location>
        <begin position="4"/>
        <end position="190"/>
    </location>
</feature>
<evidence type="ECO:0000256" key="1">
    <source>
        <dbReference type="SAM" id="Phobius"/>
    </source>
</evidence>
<proteinExistence type="predicted"/>
<comment type="caution">
    <text evidence="3">The sequence shown here is derived from an EMBL/GenBank/DDBJ whole genome shotgun (WGS) entry which is preliminary data.</text>
</comment>
<dbReference type="Proteomes" id="UP000462014">
    <property type="component" value="Unassembled WGS sequence"/>
</dbReference>
<dbReference type="EMBL" id="WPIK01000004">
    <property type="protein sequence ID" value="MVN21061.1"/>
    <property type="molecule type" value="Genomic_DNA"/>
</dbReference>
<dbReference type="InterPro" id="IPR036397">
    <property type="entry name" value="RNaseH_sf"/>
</dbReference>
<dbReference type="SMART" id="SM00479">
    <property type="entry name" value="EXOIII"/>
    <property type="match status" value="1"/>
</dbReference>
<keyword evidence="3" id="KW-0378">Hydrolase</keyword>
<keyword evidence="1" id="KW-0472">Membrane</keyword>
<protein>
    <submittedName>
        <fullName evidence="3">3'-5' exonuclease</fullName>
    </submittedName>
</protein>
<dbReference type="GO" id="GO:0004527">
    <property type="term" value="F:exonuclease activity"/>
    <property type="evidence" value="ECO:0007669"/>
    <property type="project" value="UniProtKB-KW"/>
</dbReference>
<dbReference type="Gene3D" id="3.30.420.10">
    <property type="entry name" value="Ribonuclease H-like superfamily/Ribonuclease H"/>
    <property type="match status" value="1"/>
</dbReference>
<reference evidence="3 4" key="1">
    <citation type="submission" date="2019-12" db="EMBL/GenBank/DDBJ databases">
        <title>Mucilaginibacter sp. HMF7410 genome sequencing and assembly.</title>
        <authorList>
            <person name="Kang H."/>
            <person name="Cha I."/>
            <person name="Kim H."/>
            <person name="Joh K."/>
        </authorList>
    </citation>
    <scope>NUCLEOTIDE SEQUENCE [LARGE SCALE GENOMIC DNA]</scope>
    <source>
        <strain evidence="3 4">HMF7410</strain>
    </source>
</reference>
<accession>A0A7K1SUR0</accession>
<dbReference type="RefSeq" id="WP_198170148.1">
    <property type="nucleotide sequence ID" value="NZ_WPIK01000004.1"/>
</dbReference>
<dbReference type="SUPFAM" id="SSF53098">
    <property type="entry name" value="Ribonuclease H-like"/>
    <property type="match status" value="1"/>
</dbReference>
<organism evidence="3 4">
    <name type="scientific">Mucilaginibacter arboris</name>
    <dbReference type="NCBI Taxonomy" id="2682090"/>
    <lineage>
        <taxon>Bacteria</taxon>
        <taxon>Pseudomonadati</taxon>
        <taxon>Bacteroidota</taxon>
        <taxon>Sphingobacteriia</taxon>
        <taxon>Sphingobacteriales</taxon>
        <taxon>Sphingobacteriaceae</taxon>
        <taxon>Mucilaginibacter</taxon>
    </lineage>
</organism>
<keyword evidence="3" id="KW-0540">Nuclease</keyword>
<dbReference type="AlphaFoldDB" id="A0A7K1SUR0"/>
<dbReference type="CDD" id="cd06127">
    <property type="entry name" value="DEDDh"/>
    <property type="match status" value="1"/>
</dbReference>
<name>A0A7K1SUR0_9SPHI</name>